<evidence type="ECO:0000313" key="7">
    <source>
        <dbReference type="EMBL" id="TCG11995.1"/>
    </source>
</evidence>
<keyword evidence="8" id="KW-1185">Reference proteome</keyword>
<feature type="transmembrane region" description="Helical" evidence="6">
    <location>
        <begin position="75"/>
        <end position="93"/>
    </location>
</feature>
<dbReference type="EMBL" id="PSZO01000001">
    <property type="protein sequence ID" value="TCG11995.1"/>
    <property type="molecule type" value="Genomic_DNA"/>
</dbReference>
<keyword evidence="4" id="KW-0813">Transport</keyword>
<reference evidence="7 8" key="1">
    <citation type="submission" date="2018-02" db="EMBL/GenBank/DDBJ databases">
        <title>Mycoplasma marinum and Mycoplasma todarodis sp. nov., moderately halophilic and psychrotolerant mycoplasmas isolated from cephalopods.</title>
        <authorList>
            <person name="Viver T."/>
        </authorList>
    </citation>
    <scope>NUCLEOTIDE SEQUENCE [LARGE SCALE GENOMIC DNA]</scope>
    <source>
        <strain evidence="7 8">PE</strain>
    </source>
</reference>
<feature type="transmembrane region" description="Helical" evidence="6">
    <location>
        <begin position="32"/>
        <end position="55"/>
    </location>
</feature>
<feature type="transmembrane region" description="Helical" evidence="6">
    <location>
        <begin position="268"/>
        <end position="288"/>
    </location>
</feature>
<feature type="transmembrane region" description="Helical" evidence="6">
    <location>
        <begin position="386"/>
        <end position="408"/>
    </location>
</feature>
<evidence type="ECO:0000256" key="1">
    <source>
        <dbReference type="ARBA" id="ARBA00003408"/>
    </source>
</evidence>
<dbReference type="GO" id="GO:0015297">
    <property type="term" value="F:antiporter activity"/>
    <property type="evidence" value="ECO:0007669"/>
    <property type="project" value="InterPro"/>
</dbReference>
<accession>A0A4R0XVU6</accession>
<keyword evidence="6" id="KW-0812">Transmembrane</keyword>
<feature type="transmembrane region" description="Helical" evidence="6">
    <location>
        <begin position="441"/>
        <end position="464"/>
    </location>
</feature>
<feature type="transmembrane region" description="Helical" evidence="6">
    <location>
        <begin position="415"/>
        <end position="435"/>
    </location>
</feature>
<comment type="similarity">
    <text evidence="2">Belongs to the multi antimicrobial extrusion (MATE) (TC 2.A.66.1) family.</text>
</comment>
<evidence type="ECO:0000256" key="6">
    <source>
        <dbReference type="SAM" id="Phobius"/>
    </source>
</evidence>
<dbReference type="AlphaFoldDB" id="A0A4R0XVU6"/>
<organism evidence="7 8">
    <name type="scientific">Mycoplasma marinum</name>
    <dbReference type="NCBI Taxonomy" id="1937190"/>
    <lineage>
        <taxon>Bacteria</taxon>
        <taxon>Bacillati</taxon>
        <taxon>Mycoplasmatota</taxon>
        <taxon>Mollicutes</taxon>
        <taxon>Mycoplasmataceae</taxon>
        <taxon>Mycoplasma</taxon>
    </lineage>
</organism>
<dbReference type="InterPro" id="IPR002528">
    <property type="entry name" value="MATE_fam"/>
</dbReference>
<evidence type="ECO:0000313" key="8">
    <source>
        <dbReference type="Proteomes" id="UP000294192"/>
    </source>
</evidence>
<name>A0A4R0XVU6_9MOLU</name>
<evidence type="ECO:0000256" key="2">
    <source>
        <dbReference type="ARBA" id="ARBA00010199"/>
    </source>
</evidence>
<dbReference type="InterPro" id="IPR050222">
    <property type="entry name" value="MATE_MdtK"/>
</dbReference>
<dbReference type="GO" id="GO:0042910">
    <property type="term" value="F:xenobiotic transmembrane transporter activity"/>
    <property type="evidence" value="ECO:0007669"/>
    <property type="project" value="InterPro"/>
</dbReference>
<gene>
    <name evidence="7" type="ORF">C4B24_00065</name>
</gene>
<evidence type="ECO:0000256" key="3">
    <source>
        <dbReference type="ARBA" id="ARBA00020268"/>
    </source>
</evidence>
<comment type="function">
    <text evidence="1">Multidrug efflux pump.</text>
</comment>
<dbReference type="OrthoDB" id="9780160at2"/>
<dbReference type="PANTHER" id="PTHR43298">
    <property type="entry name" value="MULTIDRUG RESISTANCE PROTEIN NORM-RELATED"/>
    <property type="match status" value="1"/>
</dbReference>
<keyword evidence="6" id="KW-0472">Membrane</keyword>
<dbReference type="Pfam" id="PF01554">
    <property type="entry name" value="MatE"/>
    <property type="match status" value="2"/>
</dbReference>
<feature type="transmembrane region" description="Helical" evidence="6">
    <location>
        <begin position="114"/>
        <end position="136"/>
    </location>
</feature>
<proteinExistence type="inferred from homology"/>
<keyword evidence="6" id="KW-1133">Transmembrane helix</keyword>
<dbReference type="Proteomes" id="UP000294192">
    <property type="component" value="Unassembled WGS sequence"/>
</dbReference>
<dbReference type="RefSeq" id="WP_131598199.1">
    <property type="nucleotide sequence ID" value="NZ_CBDBYK010000003.1"/>
</dbReference>
<dbReference type="PANTHER" id="PTHR43298:SF2">
    <property type="entry name" value="FMN_FAD EXPORTER YEEO-RELATED"/>
    <property type="match status" value="1"/>
</dbReference>
<feature type="transmembrane region" description="Helical" evidence="6">
    <location>
        <begin position="156"/>
        <end position="175"/>
    </location>
</feature>
<comment type="caution">
    <text evidence="7">The sequence shown here is derived from an EMBL/GenBank/DDBJ whole genome shotgun (WGS) entry which is preliminary data.</text>
</comment>
<protein>
    <recommendedName>
        <fullName evidence="3">Probable multidrug resistance protein NorM</fullName>
    </recommendedName>
    <alternativeName>
        <fullName evidence="5">Multidrug-efflux transporter</fullName>
    </alternativeName>
</protein>
<feature type="transmembrane region" description="Helical" evidence="6">
    <location>
        <begin position="346"/>
        <end position="366"/>
    </location>
</feature>
<evidence type="ECO:0000256" key="4">
    <source>
        <dbReference type="ARBA" id="ARBA00022448"/>
    </source>
</evidence>
<dbReference type="GO" id="GO:0005886">
    <property type="term" value="C:plasma membrane"/>
    <property type="evidence" value="ECO:0007669"/>
    <property type="project" value="TreeGrafter"/>
</dbReference>
<sequence>MIDINNKKTIFSWREMKNKGYKLWDKKLIKTIFKIGVPIIISTIIFSVVDVVDVMSLGFWGSKDSIAALSISTRLYWFSLMLVWIIPNLYSFLLAQFFGAKKYEQMQDAFKSSVVFSTLVSFFILIIMFTLGKPIMKLFLGPDSSKNPHVIDMSFNYVRVYAVLILIEGFAEAFMNAMFAQGKQKQVMYIIVPTVLLNIPLNYILMVVFGLGYIGCAVSTLICFLVTNIVSLIYMFYGHKKKILHFTFPVKELFKLDNQINKMAIKRIFGALSVLLGRAILLTSMMILSREFGTFGVSVLGIITPWTQILLFASRGVTSSKSLLVGKELGANNLEKAYANDYRINIYTFVVAFSNMLLIMILAYPIPKIFIKQSWKVQHEATLCMLVFAISYIFIAMGSSFIQSLTIGGQSFQKFLSKSVLPLIFEVGILWIISANTSLRFWYMFAIYRLFKSLIIIPSFIFWYQKKWIVNVSKEYKHKKII</sequence>
<feature type="transmembrane region" description="Helical" evidence="6">
    <location>
        <begin position="211"/>
        <end position="237"/>
    </location>
</feature>
<evidence type="ECO:0000256" key="5">
    <source>
        <dbReference type="ARBA" id="ARBA00031636"/>
    </source>
</evidence>
<feature type="transmembrane region" description="Helical" evidence="6">
    <location>
        <begin position="187"/>
        <end position="205"/>
    </location>
</feature>
<feature type="transmembrane region" description="Helical" evidence="6">
    <location>
        <begin position="294"/>
        <end position="313"/>
    </location>
</feature>